<organism evidence="1 2">
    <name type="scientific">Paramagnetospirillum kuznetsovii</name>
    <dbReference type="NCBI Taxonomy" id="2053833"/>
    <lineage>
        <taxon>Bacteria</taxon>
        <taxon>Pseudomonadati</taxon>
        <taxon>Pseudomonadota</taxon>
        <taxon>Alphaproteobacteria</taxon>
        <taxon>Rhodospirillales</taxon>
        <taxon>Magnetospirillaceae</taxon>
        <taxon>Paramagnetospirillum</taxon>
    </lineage>
</organism>
<dbReference type="Pfam" id="PF13366">
    <property type="entry name" value="PDDEXK_3"/>
    <property type="match status" value="1"/>
</dbReference>
<evidence type="ECO:0000313" key="1">
    <source>
        <dbReference type="EMBL" id="RAU24002.1"/>
    </source>
</evidence>
<name>A0A364P3T5_9PROT</name>
<keyword evidence="2" id="KW-1185">Reference proteome</keyword>
<comment type="caution">
    <text evidence="1">The sequence shown here is derived from an EMBL/GenBank/DDBJ whole genome shotgun (WGS) entry which is preliminary data.</text>
</comment>
<reference evidence="1 2" key="1">
    <citation type="submission" date="2017-11" db="EMBL/GenBank/DDBJ databases">
        <title>Draft genome sequence of magnetotactic bacterium Magnetospirillum kuznetsovii LBB-42.</title>
        <authorList>
            <person name="Grouzdev D.S."/>
            <person name="Rysina M.S."/>
            <person name="Baslerov R.V."/>
            <person name="Koziaeva V."/>
        </authorList>
    </citation>
    <scope>NUCLEOTIDE SEQUENCE [LARGE SCALE GENOMIC DNA]</scope>
    <source>
        <strain evidence="1 2">LBB-42</strain>
    </source>
</reference>
<proteinExistence type="predicted"/>
<dbReference type="EMBL" id="PGTO01000001">
    <property type="protein sequence ID" value="RAU24002.1"/>
    <property type="molecule type" value="Genomic_DNA"/>
</dbReference>
<protein>
    <submittedName>
        <fullName evidence="1">GxxExxY protein</fullName>
    </submittedName>
</protein>
<dbReference type="AlphaFoldDB" id="A0A364P3T5"/>
<dbReference type="NCBIfam" id="TIGR04256">
    <property type="entry name" value="GxxExxY"/>
    <property type="match status" value="1"/>
</dbReference>
<evidence type="ECO:0000313" key="2">
    <source>
        <dbReference type="Proteomes" id="UP000251075"/>
    </source>
</evidence>
<dbReference type="Proteomes" id="UP000251075">
    <property type="component" value="Unassembled WGS sequence"/>
</dbReference>
<sequence>MDGKDPLTHRILAAAFEVSNSLGHGFLEVVYQKALVHELILAGMTVDREKVFKVIYKGADIGTYIADMVVDEQVVVELKSVEALNPAHTAQCLNYLRASGLKTGLLLNFGKPRIEYKRLVL</sequence>
<dbReference type="OrthoDB" id="7172915at2"/>
<gene>
    <name evidence="1" type="ORF">CU669_01250</name>
</gene>
<accession>A0A364P3T5</accession>
<dbReference type="InterPro" id="IPR026350">
    <property type="entry name" value="GxxExxY"/>
</dbReference>